<dbReference type="GO" id="GO:0004622">
    <property type="term" value="F:phosphatidylcholine lysophospholipase activity"/>
    <property type="evidence" value="ECO:0007669"/>
    <property type="project" value="TreeGrafter"/>
</dbReference>
<dbReference type="InterPro" id="IPR013830">
    <property type="entry name" value="SGNH_hydro"/>
</dbReference>
<organism evidence="2 3">
    <name type="scientific">Hydrocarboniclastica marina</name>
    <dbReference type="NCBI Taxonomy" id="2259620"/>
    <lineage>
        <taxon>Bacteria</taxon>
        <taxon>Pseudomonadati</taxon>
        <taxon>Pseudomonadota</taxon>
        <taxon>Gammaproteobacteria</taxon>
        <taxon>Alteromonadales</taxon>
        <taxon>Alteromonadaceae</taxon>
        <taxon>Hydrocarboniclastica</taxon>
    </lineage>
</organism>
<dbReference type="Gene3D" id="3.40.50.1110">
    <property type="entry name" value="SGNH hydrolase"/>
    <property type="match status" value="1"/>
</dbReference>
<dbReference type="KEGG" id="hmi:soil367_07400"/>
<dbReference type="InterPro" id="IPR051532">
    <property type="entry name" value="Ester_Hydrolysis_Enzymes"/>
</dbReference>
<dbReference type="AlphaFoldDB" id="A0A4P7XLA6"/>
<gene>
    <name evidence="2" type="ORF">soil367_07400</name>
</gene>
<protein>
    <submittedName>
        <fullName evidence="2">Arylesterase</fullName>
    </submittedName>
</protein>
<dbReference type="Pfam" id="PF13472">
    <property type="entry name" value="Lipase_GDSL_2"/>
    <property type="match status" value="1"/>
</dbReference>
<dbReference type="SUPFAM" id="SSF52266">
    <property type="entry name" value="SGNH hydrolase"/>
    <property type="match status" value="1"/>
</dbReference>
<evidence type="ECO:0000313" key="2">
    <source>
        <dbReference type="EMBL" id="QCF27868.1"/>
    </source>
</evidence>
<evidence type="ECO:0000259" key="1">
    <source>
        <dbReference type="Pfam" id="PF13472"/>
    </source>
</evidence>
<feature type="domain" description="SGNH hydrolase-type esterase" evidence="1">
    <location>
        <begin position="2"/>
        <end position="160"/>
    </location>
</feature>
<keyword evidence="3" id="KW-1185">Reference proteome</keyword>
<dbReference type="OrthoDB" id="9786188at2"/>
<dbReference type="Proteomes" id="UP000298049">
    <property type="component" value="Chromosome"/>
</dbReference>
<dbReference type="InterPro" id="IPR036514">
    <property type="entry name" value="SGNH_hydro_sf"/>
</dbReference>
<dbReference type="PANTHER" id="PTHR30383">
    <property type="entry name" value="THIOESTERASE 1/PROTEASE 1/LYSOPHOSPHOLIPASE L1"/>
    <property type="match status" value="1"/>
</dbReference>
<sequence length="183" mass="20186">MILGDSLSSAYNVPVEDAWVSLLKQRLQRENMDWNVANESISGETTDGGLRRLPGLLRDIDPDVVVIELGGNDGLRGFPPRVIRENLVEMVERSRSSGANVLLVGMQMPPNFGSGYTQAFSRVFKEISEQYDVPLVPFFLEGVYNRPGAMQSDGIHPTANAQSRLLENVWPELQAILRDTAGG</sequence>
<dbReference type="CDD" id="cd01822">
    <property type="entry name" value="Lysophospholipase_L1_like"/>
    <property type="match status" value="1"/>
</dbReference>
<dbReference type="EMBL" id="CP031093">
    <property type="protein sequence ID" value="QCF27868.1"/>
    <property type="molecule type" value="Genomic_DNA"/>
</dbReference>
<reference evidence="2 3" key="1">
    <citation type="submission" date="2018-07" db="EMBL/GenBank/DDBJ databases">
        <title>Marsedoiliclastica nanhaica gen. nov. sp. nov., a novel marine hydrocarbonoclastic bacterium isolated from an in-situ enriched hydrocarbon-degrading consortium in deep-sea sediment.</title>
        <authorList>
            <person name="Dong C."/>
            <person name="Ma T."/>
            <person name="Liu R."/>
            <person name="Shao Z."/>
        </authorList>
    </citation>
    <scope>NUCLEOTIDE SEQUENCE [LARGE SCALE GENOMIC DNA]</scope>
    <source>
        <strain evidence="3">soil36-7</strain>
    </source>
</reference>
<evidence type="ECO:0000313" key="3">
    <source>
        <dbReference type="Proteomes" id="UP000298049"/>
    </source>
</evidence>
<name>A0A4P7XLA6_9ALTE</name>
<dbReference type="PANTHER" id="PTHR30383:SF24">
    <property type="entry name" value="THIOESTERASE 1_PROTEASE 1_LYSOPHOSPHOLIPASE L1"/>
    <property type="match status" value="1"/>
</dbReference>
<proteinExistence type="predicted"/>
<accession>A0A4P7XLA6</accession>